<dbReference type="NCBIfam" id="TIGR00229">
    <property type="entry name" value="sensory_box"/>
    <property type="match status" value="1"/>
</dbReference>
<dbReference type="InterPro" id="IPR043128">
    <property type="entry name" value="Rev_trsase/Diguanyl_cyclase"/>
</dbReference>
<dbReference type="InterPro" id="IPR000014">
    <property type="entry name" value="PAS"/>
</dbReference>
<dbReference type="InterPro" id="IPR029787">
    <property type="entry name" value="Nucleotide_cyclase"/>
</dbReference>
<evidence type="ECO:0000313" key="7">
    <source>
        <dbReference type="Proteomes" id="UP000238605"/>
    </source>
</evidence>
<reference evidence="6 7" key="1">
    <citation type="submission" date="2018-02" db="EMBL/GenBank/DDBJ databases">
        <title>Reclassifiation of [Polyangium] brachysporum DSM 7029 as Guopingzhaonella breviflexa gen. nov., sp. nov., a member of the family Comamonadaceae.</title>
        <authorList>
            <person name="Tang B."/>
        </authorList>
    </citation>
    <scope>NUCLEOTIDE SEQUENCE [LARGE SCALE GENOMIC DNA]</scope>
    <source>
        <strain evidence="6 7">BCRC 80649</strain>
    </source>
</reference>
<dbReference type="EMBL" id="PSNX01000004">
    <property type="protein sequence ID" value="PPE67016.1"/>
    <property type="molecule type" value="Genomic_DNA"/>
</dbReference>
<dbReference type="GO" id="GO:0043709">
    <property type="term" value="P:cell adhesion involved in single-species biofilm formation"/>
    <property type="evidence" value="ECO:0007669"/>
    <property type="project" value="TreeGrafter"/>
</dbReference>
<dbReference type="GO" id="GO:0052621">
    <property type="term" value="F:diguanylate cyclase activity"/>
    <property type="evidence" value="ECO:0007669"/>
    <property type="project" value="UniProtKB-EC"/>
</dbReference>
<evidence type="ECO:0000256" key="3">
    <source>
        <dbReference type="SAM" id="Coils"/>
    </source>
</evidence>
<dbReference type="PROSITE" id="PS50112">
    <property type="entry name" value="PAS"/>
    <property type="match status" value="1"/>
</dbReference>
<dbReference type="Pfam" id="PF00990">
    <property type="entry name" value="GGDEF"/>
    <property type="match status" value="1"/>
</dbReference>
<dbReference type="SMART" id="SM00091">
    <property type="entry name" value="PAS"/>
    <property type="match status" value="1"/>
</dbReference>
<feature type="domain" description="PAS" evidence="4">
    <location>
        <begin position="65"/>
        <end position="130"/>
    </location>
</feature>
<feature type="coiled-coil region" evidence="3">
    <location>
        <begin position="176"/>
        <end position="213"/>
    </location>
</feature>
<gene>
    <name evidence="6" type="ORF">C1704_06070</name>
</gene>
<dbReference type="GO" id="GO:1902201">
    <property type="term" value="P:negative regulation of bacterial-type flagellum-dependent cell motility"/>
    <property type="evidence" value="ECO:0007669"/>
    <property type="project" value="TreeGrafter"/>
</dbReference>
<evidence type="ECO:0000259" key="4">
    <source>
        <dbReference type="PROSITE" id="PS50112"/>
    </source>
</evidence>
<feature type="domain" description="GGDEF" evidence="5">
    <location>
        <begin position="241"/>
        <end position="374"/>
    </location>
</feature>
<evidence type="ECO:0000259" key="5">
    <source>
        <dbReference type="PROSITE" id="PS50887"/>
    </source>
</evidence>
<sequence>MLRKGSQSPKGRDPRSSAVPSFMTDLIAGFVRPRPPHSSMPDSPLSATGEPLAHVLAQAQASGLGPEGLVQLLQAACEQLPTGVYAKDAQGRYLFVNAAAAAVLGHSVQEVLGHTDEELLDAEAAAVLKDGDDAARAQRLPLQREEKLTSRDLVCTRLAVPLEGQGVGLAGLWLDFSELRRTQAQLRHALNLLEQQQRQNEDLRQELKDQGVRDALTGVYNRRHFDEQLRREVDLSAREHREFALVAIQVDDHEDLVARHGQQAADRCLQALGQLLRGNTRAMDAPCRIGIDRFAVLLSGVGLATAHARMEGVRRQCEAQIVMQDGQDVRFTVSMGVASFPHTSDELPGLLRLAERALATAQQRGGNGVVLAAIPFFPPERVAA</sequence>
<comment type="catalytic activity">
    <reaction evidence="2">
        <text>2 GTP = 3',3'-c-di-GMP + 2 diphosphate</text>
        <dbReference type="Rhea" id="RHEA:24898"/>
        <dbReference type="ChEBI" id="CHEBI:33019"/>
        <dbReference type="ChEBI" id="CHEBI:37565"/>
        <dbReference type="ChEBI" id="CHEBI:58805"/>
        <dbReference type="EC" id="2.7.7.65"/>
    </reaction>
</comment>
<dbReference type="Gene3D" id="3.30.450.20">
    <property type="entry name" value="PAS domain"/>
    <property type="match status" value="1"/>
</dbReference>
<dbReference type="PANTHER" id="PTHR45138:SF9">
    <property type="entry name" value="DIGUANYLATE CYCLASE DGCM-RELATED"/>
    <property type="match status" value="1"/>
</dbReference>
<dbReference type="Gene3D" id="3.30.70.270">
    <property type="match status" value="1"/>
</dbReference>
<protein>
    <recommendedName>
        <fullName evidence="1">diguanylate cyclase</fullName>
        <ecNumber evidence="1">2.7.7.65</ecNumber>
    </recommendedName>
</protein>
<comment type="caution">
    <text evidence="6">The sequence shown here is derived from an EMBL/GenBank/DDBJ whole genome shotgun (WGS) entry which is preliminary data.</text>
</comment>
<dbReference type="PROSITE" id="PS50887">
    <property type="entry name" value="GGDEF"/>
    <property type="match status" value="1"/>
</dbReference>
<dbReference type="PANTHER" id="PTHR45138">
    <property type="entry name" value="REGULATORY COMPONENTS OF SENSORY TRANSDUCTION SYSTEM"/>
    <property type="match status" value="1"/>
</dbReference>
<evidence type="ECO:0000256" key="2">
    <source>
        <dbReference type="ARBA" id="ARBA00034247"/>
    </source>
</evidence>
<dbReference type="EC" id="2.7.7.65" evidence="1"/>
<dbReference type="CDD" id="cd00130">
    <property type="entry name" value="PAS"/>
    <property type="match status" value="1"/>
</dbReference>
<dbReference type="SUPFAM" id="SSF55073">
    <property type="entry name" value="Nucleotide cyclase"/>
    <property type="match status" value="1"/>
</dbReference>
<evidence type="ECO:0000256" key="1">
    <source>
        <dbReference type="ARBA" id="ARBA00012528"/>
    </source>
</evidence>
<evidence type="ECO:0000313" key="6">
    <source>
        <dbReference type="EMBL" id="PPE67016.1"/>
    </source>
</evidence>
<dbReference type="InterPro" id="IPR000160">
    <property type="entry name" value="GGDEF_dom"/>
</dbReference>
<dbReference type="OrthoDB" id="8684631at2"/>
<dbReference type="Pfam" id="PF08448">
    <property type="entry name" value="PAS_4"/>
    <property type="match status" value="1"/>
</dbReference>
<dbReference type="InterPro" id="IPR013656">
    <property type="entry name" value="PAS_4"/>
</dbReference>
<dbReference type="GO" id="GO:0005886">
    <property type="term" value="C:plasma membrane"/>
    <property type="evidence" value="ECO:0007669"/>
    <property type="project" value="TreeGrafter"/>
</dbReference>
<dbReference type="AlphaFoldDB" id="A0A2S5SWB8"/>
<proteinExistence type="predicted"/>
<organism evidence="6 7">
    <name type="scientific">Caldimonas caldifontis</name>
    <dbReference type="NCBI Taxonomy" id="1452508"/>
    <lineage>
        <taxon>Bacteria</taxon>
        <taxon>Pseudomonadati</taxon>
        <taxon>Pseudomonadota</taxon>
        <taxon>Betaproteobacteria</taxon>
        <taxon>Burkholderiales</taxon>
        <taxon>Sphaerotilaceae</taxon>
        <taxon>Caldimonas</taxon>
    </lineage>
</organism>
<keyword evidence="7" id="KW-1185">Reference proteome</keyword>
<dbReference type="Proteomes" id="UP000238605">
    <property type="component" value="Unassembled WGS sequence"/>
</dbReference>
<dbReference type="SUPFAM" id="SSF55785">
    <property type="entry name" value="PYP-like sensor domain (PAS domain)"/>
    <property type="match status" value="1"/>
</dbReference>
<dbReference type="InterPro" id="IPR050469">
    <property type="entry name" value="Diguanylate_Cyclase"/>
</dbReference>
<keyword evidence="3" id="KW-0175">Coiled coil</keyword>
<accession>A0A2S5SWB8</accession>
<dbReference type="InterPro" id="IPR035965">
    <property type="entry name" value="PAS-like_dom_sf"/>
</dbReference>
<dbReference type="SMART" id="SM00267">
    <property type="entry name" value="GGDEF"/>
    <property type="match status" value="1"/>
</dbReference>
<dbReference type="CDD" id="cd01949">
    <property type="entry name" value="GGDEF"/>
    <property type="match status" value="1"/>
</dbReference>
<dbReference type="NCBIfam" id="TIGR00254">
    <property type="entry name" value="GGDEF"/>
    <property type="match status" value="1"/>
</dbReference>
<name>A0A2S5SWB8_9BURK</name>